<organism evidence="1 2">
    <name type="scientific">Camellia lanceoleosa</name>
    <dbReference type="NCBI Taxonomy" id="1840588"/>
    <lineage>
        <taxon>Eukaryota</taxon>
        <taxon>Viridiplantae</taxon>
        <taxon>Streptophyta</taxon>
        <taxon>Embryophyta</taxon>
        <taxon>Tracheophyta</taxon>
        <taxon>Spermatophyta</taxon>
        <taxon>Magnoliopsida</taxon>
        <taxon>eudicotyledons</taxon>
        <taxon>Gunneridae</taxon>
        <taxon>Pentapetalae</taxon>
        <taxon>asterids</taxon>
        <taxon>Ericales</taxon>
        <taxon>Theaceae</taxon>
        <taxon>Camellia</taxon>
    </lineage>
</organism>
<reference evidence="1 2" key="1">
    <citation type="journal article" date="2022" name="Plant J.">
        <title>Chromosome-level genome of Camellia lanceoleosa provides a valuable resource for understanding genome evolution and self-incompatibility.</title>
        <authorList>
            <person name="Gong W."/>
            <person name="Xiao S."/>
            <person name="Wang L."/>
            <person name="Liao Z."/>
            <person name="Chang Y."/>
            <person name="Mo W."/>
            <person name="Hu G."/>
            <person name="Li W."/>
            <person name="Zhao G."/>
            <person name="Zhu H."/>
            <person name="Hu X."/>
            <person name="Ji K."/>
            <person name="Xiang X."/>
            <person name="Song Q."/>
            <person name="Yuan D."/>
            <person name="Jin S."/>
            <person name="Zhang L."/>
        </authorList>
    </citation>
    <scope>NUCLEOTIDE SEQUENCE [LARGE SCALE GENOMIC DNA]</scope>
    <source>
        <strain evidence="1">SQ_2022a</strain>
    </source>
</reference>
<comment type="caution">
    <text evidence="1">The sequence shown here is derived from an EMBL/GenBank/DDBJ whole genome shotgun (WGS) entry which is preliminary data.</text>
</comment>
<sequence length="100" mass="11277">MYELASKHGHLQLRGSSRSLIEELGQMDQIPSNQFFVEKSKSGSRRTELIIPKSIEIDNPEGIPHKEESLKPYKVDDYLPKAMSGCISSYGIFILLSSSY</sequence>
<accession>A0ACC0IEB5</accession>
<name>A0ACC0IEB5_9ERIC</name>
<protein>
    <submittedName>
        <fullName evidence="1">Uncharacterized protein</fullName>
    </submittedName>
</protein>
<proteinExistence type="predicted"/>
<dbReference type="EMBL" id="CM045763">
    <property type="protein sequence ID" value="KAI8024242.1"/>
    <property type="molecule type" value="Genomic_DNA"/>
</dbReference>
<evidence type="ECO:0000313" key="2">
    <source>
        <dbReference type="Proteomes" id="UP001060215"/>
    </source>
</evidence>
<dbReference type="Proteomes" id="UP001060215">
    <property type="component" value="Chromosome 6"/>
</dbReference>
<evidence type="ECO:0000313" key="1">
    <source>
        <dbReference type="EMBL" id="KAI8024242.1"/>
    </source>
</evidence>
<gene>
    <name evidence="1" type="ORF">LOK49_LG03G02751</name>
</gene>
<keyword evidence="2" id="KW-1185">Reference proteome</keyword>